<dbReference type="EC" id="1.6.5.3" evidence="1"/>
<dbReference type="EMBL" id="CSBK01000099">
    <property type="protein sequence ID" value="COW93651.1"/>
    <property type="molecule type" value="Genomic_DNA"/>
</dbReference>
<evidence type="ECO:0000313" key="1">
    <source>
        <dbReference type="EMBL" id="COW93651.1"/>
    </source>
</evidence>
<sequence>MPCSVTDMPDRVVWLPLNSAGSTVHRQLRVTIGSIVKIGAGS</sequence>
<dbReference type="Proteomes" id="UP000039021">
    <property type="component" value="Unassembled WGS sequence"/>
</dbReference>
<name>A0A916PAD0_MYCTX</name>
<dbReference type="GO" id="GO:0016491">
    <property type="term" value="F:oxidoreductase activity"/>
    <property type="evidence" value="ECO:0007669"/>
    <property type="project" value="UniProtKB-KW"/>
</dbReference>
<protein>
    <submittedName>
        <fullName evidence="1">NADH dehydrogenase I subunit G</fullName>
        <ecNumber evidence="1">1.6.5.3</ecNumber>
    </submittedName>
</protein>
<accession>A0A916PAD0</accession>
<keyword evidence="1" id="KW-0560">Oxidoreductase</keyword>
<reference evidence="2" key="1">
    <citation type="submission" date="2015-03" db="EMBL/GenBank/DDBJ databases">
        <authorList>
            <consortium name="Pathogen Informatics"/>
        </authorList>
    </citation>
    <scope>NUCLEOTIDE SEQUENCE [LARGE SCALE GENOMIC DNA]</scope>
    <source>
        <strain evidence="2">N09902308</strain>
    </source>
</reference>
<organism evidence="1 2">
    <name type="scientific">Mycobacterium tuberculosis</name>
    <dbReference type="NCBI Taxonomy" id="1773"/>
    <lineage>
        <taxon>Bacteria</taxon>
        <taxon>Bacillati</taxon>
        <taxon>Actinomycetota</taxon>
        <taxon>Actinomycetes</taxon>
        <taxon>Mycobacteriales</taxon>
        <taxon>Mycobacteriaceae</taxon>
        <taxon>Mycobacterium</taxon>
        <taxon>Mycobacterium tuberculosis complex</taxon>
    </lineage>
</organism>
<comment type="caution">
    <text evidence="1">The sequence shown here is derived from an EMBL/GenBank/DDBJ whole genome shotgun (WGS) entry which is preliminary data.</text>
</comment>
<dbReference type="AlphaFoldDB" id="A0A916PAD0"/>
<proteinExistence type="predicted"/>
<evidence type="ECO:0000313" key="2">
    <source>
        <dbReference type="Proteomes" id="UP000039021"/>
    </source>
</evidence>
<gene>
    <name evidence="1" type="primary">nuoG</name>
    <name evidence="1" type="ORF">ERS007739_00360</name>
</gene>